<organism evidence="2 3">
    <name type="scientific">Monoraphidium neglectum</name>
    <dbReference type="NCBI Taxonomy" id="145388"/>
    <lineage>
        <taxon>Eukaryota</taxon>
        <taxon>Viridiplantae</taxon>
        <taxon>Chlorophyta</taxon>
        <taxon>core chlorophytes</taxon>
        <taxon>Chlorophyceae</taxon>
        <taxon>CS clade</taxon>
        <taxon>Sphaeropleales</taxon>
        <taxon>Selenastraceae</taxon>
        <taxon>Monoraphidium</taxon>
    </lineage>
</organism>
<name>A0A0D2K700_9CHLO</name>
<sequence length="326" mass="31700">VTSEVEGSLDALRARARDITGGRPAGEFYETTSASFQKAQDDAAGAAKDAASKASSGAGDVKARLGAAADKIGDKASGAADVVKDAAKGALGDTQRAAGRASDKVRDVAFAGFGGGDQSGIAEPDKLGEIARGTPTDAAPAGDRPAGIGQGVRGGVNLAPKASEKVTGPTAGGDLRGSINAAASKVVDAAQGVRDGSGAVVERLDASSAGKDVRENVKGAADKVKDVIRGVSVLPSGGAGAANPSAKDARTAAVDAASGAGDSAKGALESVTRAVGGAGDRVKGAASEGNSIAEQAAKTSTRVEGILQRAADNVREGRTGIEGVTK</sequence>
<evidence type="ECO:0000256" key="1">
    <source>
        <dbReference type="SAM" id="MobiDB-lite"/>
    </source>
</evidence>
<dbReference type="KEGG" id="mng:MNEG_15985"/>
<proteinExistence type="predicted"/>
<dbReference type="EMBL" id="KK106074">
    <property type="protein sequence ID" value="KIY91978.1"/>
    <property type="molecule type" value="Genomic_DNA"/>
</dbReference>
<keyword evidence="3" id="KW-1185">Reference proteome</keyword>
<dbReference type="Proteomes" id="UP000054498">
    <property type="component" value="Unassembled WGS sequence"/>
</dbReference>
<evidence type="ECO:0000313" key="2">
    <source>
        <dbReference type="EMBL" id="KIY91978.1"/>
    </source>
</evidence>
<feature type="region of interest" description="Disordered" evidence="1">
    <location>
        <begin position="277"/>
        <end position="301"/>
    </location>
</feature>
<feature type="compositionally biased region" description="Low complexity" evidence="1">
    <location>
        <begin position="42"/>
        <end position="59"/>
    </location>
</feature>
<feature type="compositionally biased region" description="Polar residues" evidence="1">
    <location>
        <begin position="288"/>
        <end position="301"/>
    </location>
</feature>
<gene>
    <name evidence="2" type="ORF">MNEG_15985</name>
</gene>
<feature type="non-terminal residue" evidence="2">
    <location>
        <position position="1"/>
    </location>
</feature>
<dbReference type="GeneID" id="25733700"/>
<protein>
    <submittedName>
        <fullName evidence="2">Uncharacterized protein</fullName>
    </submittedName>
</protein>
<reference evidence="2 3" key="1">
    <citation type="journal article" date="2013" name="BMC Genomics">
        <title>Reconstruction of the lipid metabolism for the microalga Monoraphidium neglectum from its genome sequence reveals characteristics suitable for biofuel production.</title>
        <authorList>
            <person name="Bogen C."/>
            <person name="Al-Dilaimi A."/>
            <person name="Albersmeier A."/>
            <person name="Wichmann J."/>
            <person name="Grundmann M."/>
            <person name="Rupp O."/>
            <person name="Lauersen K.J."/>
            <person name="Blifernez-Klassen O."/>
            <person name="Kalinowski J."/>
            <person name="Goesmann A."/>
            <person name="Mussgnug J.H."/>
            <person name="Kruse O."/>
        </authorList>
    </citation>
    <scope>NUCLEOTIDE SEQUENCE [LARGE SCALE GENOMIC DNA]</scope>
    <source>
        <strain evidence="2 3">SAG 48.87</strain>
    </source>
</reference>
<dbReference type="AlphaFoldDB" id="A0A0D2K700"/>
<feature type="region of interest" description="Disordered" evidence="1">
    <location>
        <begin position="40"/>
        <end position="60"/>
    </location>
</feature>
<dbReference type="RefSeq" id="XP_013890998.1">
    <property type="nucleotide sequence ID" value="XM_014035544.1"/>
</dbReference>
<accession>A0A0D2K700</accession>
<feature type="region of interest" description="Disordered" evidence="1">
    <location>
        <begin position="113"/>
        <end position="175"/>
    </location>
</feature>
<dbReference type="Gene3D" id="1.20.120.20">
    <property type="entry name" value="Apolipoprotein"/>
    <property type="match status" value="1"/>
</dbReference>
<evidence type="ECO:0000313" key="3">
    <source>
        <dbReference type="Proteomes" id="UP000054498"/>
    </source>
</evidence>